<organism evidence="3 4">
    <name type="scientific">Danaus chrysippus</name>
    <name type="common">African queen</name>
    <dbReference type="NCBI Taxonomy" id="151541"/>
    <lineage>
        <taxon>Eukaryota</taxon>
        <taxon>Metazoa</taxon>
        <taxon>Ecdysozoa</taxon>
        <taxon>Arthropoda</taxon>
        <taxon>Hexapoda</taxon>
        <taxon>Insecta</taxon>
        <taxon>Pterygota</taxon>
        <taxon>Neoptera</taxon>
        <taxon>Endopterygota</taxon>
        <taxon>Lepidoptera</taxon>
        <taxon>Glossata</taxon>
        <taxon>Ditrysia</taxon>
        <taxon>Papilionoidea</taxon>
        <taxon>Nymphalidae</taxon>
        <taxon>Danainae</taxon>
        <taxon>Danaini</taxon>
        <taxon>Danaina</taxon>
        <taxon>Danaus</taxon>
        <taxon>Anosia</taxon>
    </lineage>
</organism>
<dbReference type="GO" id="GO:0042393">
    <property type="term" value="F:histone binding"/>
    <property type="evidence" value="ECO:0007669"/>
    <property type="project" value="TreeGrafter"/>
</dbReference>
<accession>A0A8J2QFX1</accession>
<keyword evidence="4" id="KW-1185">Reference proteome</keyword>
<feature type="compositionally biased region" description="Low complexity" evidence="1">
    <location>
        <begin position="52"/>
        <end position="76"/>
    </location>
</feature>
<dbReference type="GO" id="GO:0045892">
    <property type="term" value="P:negative regulation of DNA-templated transcription"/>
    <property type="evidence" value="ECO:0007669"/>
    <property type="project" value="TreeGrafter"/>
</dbReference>
<feature type="compositionally biased region" description="Basic and acidic residues" evidence="1">
    <location>
        <begin position="251"/>
        <end position="263"/>
    </location>
</feature>
<feature type="compositionally biased region" description="Polar residues" evidence="1">
    <location>
        <begin position="376"/>
        <end position="392"/>
    </location>
</feature>
<feature type="region of interest" description="Disordered" evidence="1">
    <location>
        <begin position="367"/>
        <end position="392"/>
    </location>
</feature>
<dbReference type="Pfam" id="PF07647">
    <property type="entry name" value="SAM_2"/>
    <property type="match status" value="1"/>
</dbReference>
<dbReference type="EMBL" id="CAKASE010000047">
    <property type="protein sequence ID" value="CAG9561735.1"/>
    <property type="molecule type" value="Genomic_DNA"/>
</dbReference>
<proteinExistence type="predicted"/>
<dbReference type="PANTHER" id="PTHR12247">
    <property type="entry name" value="POLYCOMB GROUP PROTEIN"/>
    <property type="match status" value="1"/>
</dbReference>
<dbReference type="AlphaFoldDB" id="A0A8J2QFX1"/>
<evidence type="ECO:0000259" key="2">
    <source>
        <dbReference type="PROSITE" id="PS50105"/>
    </source>
</evidence>
<protein>
    <submittedName>
        <fullName evidence="3">(African queen) hypothetical protein</fullName>
    </submittedName>
</protein>
<feature type="region of interest" description="Disordered" evidence="1">
    <location>
        <begin position="206"/>
        <end position="263"/>
    </location>
</feature>
<evidence type="ECO:0000313" key="4">
    <source>
        <dbReference type="Proteomes" id="UP000789524"/>
    </source>
</evidence>
<feature type="region of interest" description="Disordered" evidence="1">
    <location>
        <begin position="13"/>
        <end position="126"/>
    </location>
</feature>
<sequence length="392" mass="42197">MYLKMYIKSERFYQQPDSQPLKHEDRFYTDYDEELDEREGGGGGAARRCARDASSPAQAHAPPAPSAAHATHTTHTVKSERLSPHDSNASRSRSVTPSTSSYPGTPPERGSPQAPTPVPAHPPRNYSDIMRSLAARYNTHPNNDYFHRTNGFGVERPSPVPTDISDVPVGGLFAKLAKQQGGPPRLPAFPVMLDMSSTKTLLALSRVGRGGRSRRKRVGVTTAEHSPLDLSAAGESAAKRARLSASPSTRSDGDDRDRVSNEDRVEARECLCSEAKARLAALSVDEVCDFVASIDICAEYASNFREQRIDGSGLPLLTEEHLTGMLQMKLGPALKLRAVVARRLEPCSQCVAAAALTTTTATTTTATTTTTAPKVNGSSLKTEPRSNTTSPS</sequence>
<dbReference type="Proteomes" id="UP000789524">
    <property type="component" value="Unassembled WGS sequence"/>
</dbReference>
<feature type="domain" description="SAM" evidence="2">
    <location>
        <begin position="282"/>
        <end position="331"/>
    </location>
</feature>
<dbReference type="SUPFAM" id="SSF47769">
    <property type="entry name" value="SAM/Pointed domain"/>
    <property type="match status" value="1"/>
</dbReference>
<dbReference type="Gene3D" id="1.10.150.50">
    <property type="entry name" value="Transcription Factor, Ets-1"/>
    <property type="match status" value="1"/>
</dbReference>
<comment type="caution">
    <text evidence="3">The sequence shown here is derived from an EMBL/GenBank/DDBJ whole genome shotgun (WGS) entry which is preliminary data.</text>
</comment>
<name>A0A8J2QFX1_9NEOP</name>
<dbReference type="SMART" id="SM00454">
    <property type="entry name" value="SAM"/>
    <property type="match status" value="1"/>
</dbReference>
<dbReference type="PROSITE" id="PS50105">
    <property type="entry name" value="SAM_DOMAIN"/>
    <property type="match status" value="1"/>
</dbReference>
<reference evidence="3" key="1">
    <citation type="submission" date="2021-09" db="EMBL/GenBank/DDBJ databases">
        <authorList>
            <person name="Martin H S."/>
        </authorList>
    </citation>
    <scope>NUCLEOTIDE SEQUENCE</scope>
</reference>
<dbReference type="InterPro" id="IPR013761">
    <property type="entry name" value="SAM/pointed_sf"/>
</dbReference>
<dbReference type="PANTHER" id="PTHR12247:SF138">
    <property type="entry name" value="POLYHOMEOTIC DISTAL, ISOFORM A-RELATED"/>
    <property type="match status" value="1"/>
</dbReference>
<feature type="compositionally biased region" description="Basic and acidic residues" evidence="1">
    <location>
        <begin position="20"/>
        <end position="29"/>
    </location>
</feature>
<dbReference type="InterPro" id="IPR050548">
    <property type="entry name" value="PcG_chromatin_remod_factors"/>
</dbReference>
<feature type="compositionally biased region" description="Basic residues" evidence="1">
    <location>
        <begin position="209"/>
        <end position="218"/>
    </location>
</feature>
<feature type="compositionally biased region" description="Low complexity" evidence="1">
    <location>
        <begin position="90"/>
        <end position="103"/>
    </location>
</feature>
<gene>
    <name evidence="3" type="ORF">DCHRY22_LOCUS3187</name>
</gene>
<evidence type="ECO:0000313" key="3">
    <source>
        <dbReference type="EMBL" id="CAG9561735.1"/>
    </source>
</evidence>
<dbReference type="OrthoDB" id="6433810at2759"/>
<dbReference type="GO" id="GO:0003682">
    <property type="term" value="F:chromatin binding"/>
    <property type="evidence" value="ECO:0007669"/>
    <property type="project" value="TreeGrafter"/>
</dbReference>
<dbReference type="InterPro" id="IPR001660">
    <property type="entry name" value="SAM"/>
</dbReference>
<evidence type="ECO:0000256" key="1">
    <source>
        <dbReference type="SAM" id="MobiDB-lite"/>
    </source>
</evidence>
<dbReference type="GO" id="GO:0035102">
    <property type="term" value="C:PRC1 complex"/>
    <property type="evidence" value="ECO:0007669"/>
    <property type="project" value="TreeGrafter"/>
</dbReference>